<dbReference type="Pfam" id="PF00067">
    <property type="entry name" value="p450"/>
    <property type="match status" value="2"/>
</dbReference>
<dbReference type="PANTHER" id="PTHR24305:SF112">
    <property type="entry name" value="L-ORNITHINE-N5-MONOOXYGENASE (EUROFUNG)"/>
    <property type="match status" value="1"/>
</dbReference>
<keyword evidence="7 12" id="KW-1133">Transmembrane helix</keyword>
<evidence type="ECO:0000313" key="14">
    <source>
        <dbReference type="Proteomes" id="UP000766486"/>
    </source>
</evidence>
<evidence type="ECO:0000256" key="4">
    <source>
        <dbReference type="ARBA" id="ARBA00022617"/>
    </source>
</evidence>
<keyword evidence="4" id="KW-0349">Heme</keyword>
<evidence type="ECO:0000313" key="13">
    <source>
        <dbReference type="EMBL" id="VUC21558.1"/>
    </source>
</evidence>
<evidence type="ECO:0000256" key="10">
    <source>
        <dbReference type="ARBA" id="ARBA00023033"/>
    </source>
</evidence>
<dbReference type="InterPro" id="IPR002401">
    <property type="entry name" value="Cyt_P450_E_grp-I"/>
</dbReference>
<dbReference type="PRINTS" id="PR00385">
    <property type="entry name" value="P450"/>
</dbReference>
<feature type="transmembrane region" description="Helical" evidence="12">
    <location>
        <begin position="66"/>
        <end position="85"/>
    </location>
</feature>
<organism evidence="13 14">
    <name type="scientific">Bionectria ochroleuca</name>
    <name type="common">Gliocladium roseum</name>
    <dbReference type="NCBI Taxonomy" id="29856"/>
    <lineage>
        <taxon>Eukaryota</taxon>
        <taxon>Fungi</taxon>
        <taxon>Dikarya</taxon>
        <taxon>Ascomycota</taxon>
        <taxon>Pezizomycotina</taxon>
        <taxon>Sordariomycetes</taxon>
        <taxon>Hypocreomycetidae</taxon>
        <taxon>Hypocreales</taxon>
        <taxon>Bionectriaceae</taxon>
        <taxon>Clonostachys</taxon>
    </lineage>
</organism>
<dbReference type="Gene3D" id="1.10.630.10">
    <property type="entry name" value="Cytochrome P450"/>
    <property type="match status" value="1"/>
</dbReference>
<evidence type="ECO:0000256" key="1">
    <source>
        <dbReference type="ARBA" id="ARBA00001971"/>
    </source>
</evidence>
<comment type="caution">
    <text evidence="13">The sequence shown here is derived from an EMBL/GenBank/DDBJ whole genome shotgun (WGS) entry which is preliminary data.</text>
</comment>
<dbReference type="InterPro" id="IPR050121">
    <property type="entry name" value="Cytochrome_P450_monoxygenase"/>
</dbReference>
<comment type="cofactor">
    <cofactor evidence="1">
        <name>heme</name>
        <dbReference type="ChEBI" id="CHEBI:30413"/>
    </cofactor>
</comment>
<reference evidence="13 14" key="1">
    <citation type="submission" date="2019-06" db="EMBL/GenBank/DDBJ databases">
        <authorList>
            <person name="Broberg M."/>
        </authorList>
    </citation>
    <scope>NUCLEOTIDE SEQUENCE [LARGE SCALE GENOMIC DNA]</scope>
</reference>
<protein>
    <submittedName>
        <fullName evidence="13">Uncharacterized protein</fullName>
    </submittedName>
</protein>
<keyword evidence="8" id="KW-0560">Oxidoreductase</keyword>
<comment type="similarity">
    <text evidence="3">Belongs to the cytochrome P450 family.</text>
</comment>
<dbReference type="PRINTS" id="PR00463">
    <property type="entry name" value="EP450I"/>
</dbReference>
<evidence type="ECO:0000256" key="5">
    <source>
        <dbReference type="ARBA" id="ARBA00022692"/>
    </source>
</evidence>
<keyword evidence="14" id="KW-1185">Reference proteome</keyword>
<evidence type="ECO:0000256" key="11">
    <source>
        <dbReference type="ARBA" id="ARBA00023136"/>
    </source>
</evidence>
<keyword evidence="5 12" id="KW-0812">Transmembrane</keyword>
<dbReference type="PANTHER" id="PTHR24305">
    <property type="entry name" value="CYTOCHROME P450"/>
    <property type="match status" value="1"/>
</dbReference>
<sequence>MATYSALSFFAGIAVHQAIFIRNDWHLHAPSIVLVHLLLPLCYPLYQAYHTQDVDFLPLGLQTLGYGSAYLIGLLCSILTYRLFFHRLYKFPGPRLAAVSKLWHVWKCRHSLGHLVLEEWHQQYGPFVRTGPNELTMFHPGAAELMDNPKSMRSDWYDLIHPRASAIFTRSKAVHSVRRKIWDRALSQASLVEYYRRFKHQIRNLDVCLADSNGAPIYVNELMYWYAFDNMGDFGFGADFGMVRDQRWVEGALMMRSALTLLGPFSPAIWIPRLGFAFVPNLGKVRHWFKMLDFADACTDARMKASYPSSNSNHKCENVVNHSTESANPDVSSIFIKEFLAGPQDQHSRRLLSGDIATMVVAGRYPRSLITSLTSLHSPYVRLTTTSDTTAPSLTILLYHLARYPEQAARVRKELSTVADTADARVLATLPELQAFINESQRLLPAILSFGSRVTPPEGLTLDGTFIPGGVKIGAPRYSLGRLSDAYVRPHEFIAERWTTRPDLIKDKRSFSPFATGRMSCVGKNLALAQLRLVAALVLTKYKLSFVDGNGELVEDDMKDQLTANPGKLVLQFKPLE</sequence>
<feature type="transmembrane region" description="Helical" evidence="12">
    <location>
        <begin position="27"/>
        <end position="46"/>
    </location>
</feature>
<keyword evidence="6" id="KW-0479">Metal-binding</keyword>
<evidence type="ECO:0000256" key="2">
    <source>
        <dbReference type="ARBA" id="ARBA00004370"/>
    </source>
</evidence>
<evidence type="ECO:0000256" key="12">
    <source>
        <dbReference type="SAM" id="Phobius"/>
    </source>
</evidence>
<keyword evidence="11 12" id="KW-0472">Membrane</keyword>
<dbReference type="InterPro" id="IPR001128">
    <property type="entry name" value="Cyt_P450"/>
</dbReference>
<accession>A0ABY6TUF6</accession>
<proteinExistence type="inferred from homology"/>
<dbReference type="SUPFAM" id="SSF48264">
    <property type="entry name" value="Cytochrome P450"/>
    <property type="match status" value="1"/>
</dbReference>
<evidence type="ECO:0000256" key="8">
    <source>
        <dbReference type="ARBA" id="ARBA00023002"/>
    </source>
</evidence>
<evidence type="ECO:0000256" key="9">
    <source>
        <dbReference type="ARBA" id="ARBA00023004"/>
    </source>
</evidence>
<dbReference type="CDD" id="cd11061">
    <property type="entry name" value="CYP67-like"/>
    <property type="match status" value="1"/>
</dbReference>
<dbReference type="InterPro" id="IPR036396">
    <property type="entry name" value="Cyt_P450_sf"/>
</dbReference>
<gene>
    <name evidence="13" type="ORF">CLO192961_LOCUS58310</name>
</gene>
<evidence type="ECO:0000256" key="6">
    <source>
        <dbReference type="ARBA" id="ARBA00022723"/>
    </source>
</evidence>
<keyword evidence="9" id="KW-0408">Iron</keyword>
<evidence type="ECO:0000256" key="7">
    <source>
        <dbReference type="ARBA" id="ARBA00022989"/>
    </source>
</evidence>
<keyword evidence="10" id="KW-0503">Monooxygenase</keyword>
<comment type="subcellular location">
    <subcellularLocation>
        <location evidence="2">Membrane</location>
    </subcellularLocation>
</comment>
<dbReference type="EMBL" id="CABFNS010000414">
    <property type="protein sequence ID" value="VUC21558.1"/>
    <property type="molecule type" value="Genomic_DNA"/>
</dbReference>
<dbReference type="Proteomes" id="UP000766486">
    <property type="component" value="Unassembled WGS sequence"/>
</dbReference>
<evidence type="ECO:0000256" key="3">
    <source>
        <dbReference type="ARBA" id="ARBA00010617"/>
    </source>
</evidence>
<name>A0ABY6TUF6_BIOOC</name>